<comment type="caution">
    <text evidence="7">The sequence shown here is derived from an EMBL/GenBank/DDBJ whole genome shotgun (WGS) entry which is preliminary data.</text>
</comment>
<evidence type="ECO:0000256" key="4">
    <source>
        <dbReference type="ARBA" id="ARBA00023242"/>
    </source>
</evidence>
<feature type="region of interest" description="Disordered" evidence="5">
    <location>
        <begin position="101"/>
        <end position="120"/>
    </location>
</feature>
<keyword evidence="2" id="KW-0238">DNA-binding</keyword>
<dbReference type="Gene3D" id="2.170.150.80">
    <property type="entry name" value="NAC domain"/>
    <property type="match status" value="1"/>
</dbReference>
<evidence type="ECO:0000256" key="1">
    <source>
        <dbReference type="ARBA" id="ARBA00023015"/>
    </source>
</evidence>
<feature type="domain" description="NAC" evidence="6">
    <location>
        <begin position="32"/>
        <end position="172"/>
    </location>
</feature>
<evidence type="ECO:0000256" key="5">
    <source>
        <dbReference type="SAM" id="MobiDB-lite"/>
    </source>
</evidence>
<evidence type="ECO:0000256" key="2">
    <source>
        <dbReference type="ARBA" id="ARBA00023125"/>
    </source>
</evidence>
<proteinExistence type="predicted"/>
<dbReference type="GO" id="GO:0003677">
    <property type="term" value="F:DNA binding"/>
    <property type="evidence" value="ECO:0007669"/>
    <property type="project" value="UniProtKB-KW"/>
</dbReference>
<reference evidence="7" key="1">
    <citation type="submission" date="2022-07" db="EMBL/GenBank/DDBJ databases">
        <authorList>
            <person name="Macas J."/>
            <person name="Novak P."/>
            <person name="Neumann P."/>
        </authorList>
    </citation>
    <scope>NUCLEOTIDE SEQUENCE</scope>
</reference>
<keyword evidence="3" id="KW-0804">Transcription</keyword>
<dbReference type="GO" id="GO:0006355">
    <property type="term" value="P:regulation of DNA-templated transcription"/>
    <property type="evidence" value="ECO:0007669"/>
    <property type="project" value="InterPro"/>
</dbReference>
<dbReference type="InterPro" id="IPR036093">
    <property type="entry name" value="NAC_dom_sf"/>
</dbReference>
<dbReference type="Proteomes" id="UP001152523">
    <property type="component" value="Unassembled WGS sequence"/>
</dbReference>
<dbReference type="PROSITE" id="PS51005">
    <property type="entry name" value="NAC"/>
    <property type="match status" value="1"/>
</dbReference>
<keyword evidence="1" id="KW-0805">Transcription regulation</keyword>
<evidence type="ECO:0000256" key="3">
    <source>
        <dbReference type="ARBA" id="ARBA00023163"/>
    </source>
</evidence>
<sequence>MISMEAGGRWMMDGTAASAWTPGGDDNNHHFLGVGYRFRPTDLELVDYFLRGKIMGVPITHPIIHTINIYETHPRDILCKYGTVGEDACYFFVKQSRKRPSRKAGNGYWRASGSHPVRAGKKEIGSKKTFAYHEGFQQKSGFKGLKTDWLMQEFTLNHNTGDDYVLVKIYYHKKNGKENITYDEEEEEFNNNLITTPSDTHHDDLLVPAANNMEQPALTITGDHEIIDETMLSSSSQPMAMSTQDCMQWLDQFDLEDELKLIMGSNFSTKDFEDNGFNNNCTTPSDLLVPAANNMPFTITGGDEAVETMMTSSPQSMSDQDCLRWLENCLLAD</sequence>
<gene>
    <name evidence="7" type="ORF">CEPIT_LOCUS36829</name>
</gene>
<dbReference type="AlphaFoldDB" id="A0AAV0FSW4"/>
<protein>
    <recommendedName>
        <fullName evidence="6">NAC domain-containing protein</fullName>
    </recommendedName>
</protein>
<dbReference type="PANTHER" id="PTHR31719">
    <property type="entry name" value="NAC TRANSCRIPTION FACTOR 56"/>
    <property type="match status" value="1"/>
</dbReference>
<dbReference type="SUPFAM" id="SSF101941">
    <property type="entry name" value="NAC domain"/>
    <property type="match status" value="1"/>
</dbReference>
<dbReference type="InterPro" id="IPR003441">
    <property type="entry name" value="NAC-dom"/>
</dbReference>
<evidence type="ECO:0000313" key="7">
    <source>
        <dbReference type="EMBL" id="CAH9138476.1"/>
    </source>
</evidence>
<organism evidence="7 8">
    <name type="scientific">Cuscuta epithymum</name>
    <dbReference type="NCBI Taxonomy" id="186058"/>
    <lineage>
        <taxon>Eukaryota</taxon>
        <taxon>Viridiplantae</taxon>
        <taxon>Streptophyta</taxon>
        <taxon>Embryophyta</taxon>
        <taxon>Tracheophyta</taxon>
        <taxon>Spermatophyta</taxon>
        <taxon>Magnoliopsida</taxon>
        <taxon>eudicotyledons</taxon>
        <taxon>Gunneridae</taxon>
        <taxon>Pentapetalae</taxon>
        <taxon>asterids</taxon>
        <taxon>lamiids</taxon>
        <taxon>Solanales</taxon>
        <taxon>Convolvulaceae</taxon>
        <taxon>Cuscuteae</taxon>
        <taxon>Cuscuta</taxon>
        <taxon>Cuscuta subgen. Cuscuta</taxon>
    </lineage>
</organism>
<evidence type="ECO:0000313" key="8">
    <source>
        <dbReference type="Proteomes" id="UP001152523"/>
    </source>
</evidence>
<name>A0AAV0FSW4_9ASTE</name>
<dbReference type="PANTHER" id="PTHR31719:SF94">
    <property type="entry name" value="PROTEIN ATAF2"/>
    <property type="match status" value="1"/>
</dbReference>
<dbReference type="EMBL" id="CAMAPF010001010">
    <property type="protein sequence ID" value="CAH9138476.1"/>
    <property type="molecule type" value="Genomic_DNA"/>
</dbReference>
<keyword evidence="8" id="KW-1185">Reference proteome</keyword>
<accession>A0AAV0FSW4</accession>
<keyword evidence="4" id="KW-0539">Nucleus</keyword>
<dbReference type="Pfam" id="PF02365">
    <property type="entry name" value="NAM"/>
    <property type="match status" value="1"/>
</dbReference>
<evidence type="ECO:0000259" key="6">
    <source>
        <dbReference type="PROSITE" id="PS51005"/>
    </source>
</evidence>